<sequence length="558" mass="61118">MEALKEYTPLQENRKEEERREERVGGGAEGGGKGGAEGGEKENSRKVAQVAVVVGESRGARPEEGSSAPLHVSSPTSQGTADMTLGASCSRAPARMHTRLLKILGGMPLEPMLFLKMVAEGNYGVVADTLEQDRICRVNLNFSQEECDGWIHDANLSYVKVAVQHRQNLFNYNQSIMDSVLPLAVVLFAGSLSDRHGRKPPMLAVLAGFVVLAATYLVEALNPGWPVQVMYAGTLVVDMMGSWVVFNMAVYSYVADISTPETRTRRLAILDAVWYLGGPLGRLLGGWLYRLAGFAVVFAVSCALWLVCFLYTLLLVRETVDRAAPKPEVEQDLGDARWGPLRHVVALCRTTFKARPSHGRLYLLVIVVLKMAVFLVQGHLMYQWAQNVLRWGAAEYSTWSSVDSVVHQVGMVAWTWVAARAGLHDALVAAGGVVSIGLWSAILASITQPDLWWMAAVATVAGMLEPCMEPALRTLLTTEVGEGEAGRVLALMGLVEAAWFLADRSIYTFLYNAFFTVFPQINLVVQAGLCVPLLLAMLLLWRALRNRAASTYDLPHQE</sequence>
<name>A0AAW0TTK9_SCYPA</name>
<dbReference type="AlphaFoldDB" id="A0AAW0TTK9"/>
<feature type="transmembrane region" description="Helical" evidence="6">
    <location>
        <begin position="402"/>
        <end position="419"/>
    </location>
</feature>
<feature type="transmembrane region" description="Helical" evidence="6">
    <location>
        <begin position="291"/>
        <end position="316"/>
    </location>
</feature>
<proteinExistence type="predicted"/>
<evidence type="ECO:0000256" key="3">
    <source>
        <dbReference type="ARBA" id="ARBA00022989"/>
    </source>
</evidence>
<evidence type="ECO:0000256" key="6">
    <source>
        <dbReference type="SAM" id="Phobius"/>
    </source>
</evidence>
<dbReference type="PANTHER" id="PTHR23507:SF1">
    <property type="entry name" value="FI18259P1-RELATED"/>
    <property type="match status" value="1"/>
</dbReference>
<feature type="compositionally biased region" description="Basic and acidic residues" evidence="5">
    <location>
        <begin position="12"/>
        <end position="24"/>
    </location>
</feature>
<keyword evidence="2 6" id="KW-0812">Transmembrane</keyword>
<feature type="transmembrane region" description="Helical" evidence="6">
    <location>
        <begin position="267"/>
        <end position="285"/>
    </location>
</feature>
<gene>
    <name evidence="7" type="ORF">O3P69_008976</name>
</gene>
<evidence type="ECO:0000256" key="2">
    <source>
        <dbReference type="ARBA" id="ARBA00022692"/>
    </source>
</evidence>
<keyword evidence="4 6" id="KW-0472">Membrane</keyword>
<evidence type="ECO:0000256" key="5">
    <source>
        <dbReference type="SAM" id="MobiDB-lite"/>
    </source>
</evidence>
<dbReference type="InterPro" id="IPR036259">
    <property type="entry name" value="MFS_trans_sf"/>
</dbReference>
<dbReference type="GO" id="GO:0016020">
    <property type="term" value="C:membrane"/>
    <property type="evidence" value="ECO:0007669"/>
    <property type="project" value="UniProtKB-SubCell"/>
</dbReference>
<organism evidence="7 8">
    <name type="scientific">Scylla paramamosain</name>
    <name type="common">Mud crab</name>
    <dbReference type="NCBI Taxonomy" id="85552"/>
    <lineage>
        <taxon>Eukaryota</taxon>
        <taxon>Metazoa</taxon>
        <taxon>Ecdysozoa</taxon>
        <taxon>Arthropoda</taxon>
        <taxon>Crustacea</taxon>
        <taxon>Multicrustacea</taxon>
        <taxon>Malacostraca</taxon>
        <taxon>Eumalacostraca</taxon>
        <taxon>Eucarida</taxon>
        <taxon>Decapoda</taxon>
        <taxon>Pleocyemata</taxon>
        <taxon>Brachyura</taxon>
        <taxon>Eubrachyura</taxon>
        <taxon>Portunoidea</taxon>
        <taxon>Portunidae</taxon>
        <taxon>Portuninae</taxon>
        <taxon>Scylla</taxon>
    </lineage>
</organism>
<dbReference type="InterPro" id="IPR011701">
    <property type="entry name" value="MFS"/>
</dbReference>
<accession>A0AAW0TTK9</accession>
<feature type="transmembrane region" description="Helical" evidence="6">
    <location>
        <begin position="361"/>
        <end position="382"/>
    </location>
</feature>
<dbReference type="GO" id="GO:0022857">
    <property type="term" value="F:transmembrane transporter activity"/>
    <property type="evidence" value="ECO:0007669"/>
    <property type="project" value="InterPro"/>
</dbReference>
<dbReference type="SUPFAM" id="SSF103473">
    <property type="entry name" value="MFS general substrate transporter"/>
    <property type="match status" value="1"/>
</dbReference>
<feature type="region of interest" description="Disordered" evidence="5">
    <location>
        <begin position="1"/>
        <end position="84"/>
    </location>
</feature>
<evidence type="ECO:0000313" key="7">
    <source>
        <dbReference type="EMBL" id="KAK8389657.1"/>
    </source>
</evidence>
<evidence type="ECO:0000256" key="1">
    <source>
        <dbReference type="ARBA" id="ARBA00004141"/>
    </source>
</evidence>
<evidence type="ECO:0008006" key="9">
    <source>
        <dbReference type="Google" id="ProtNLM"/>
    </source>
</evidence>
<dbReference type="Gene3D" id="1.20.1250.20">
    <property type="entry name" value="MFS general substrate transporter like domains"/>
    <property type="match status" value="1"/>
</dbReference>
<feature type="compositionally biased region" description="Gly residues" evidence="5">
    <location>
        <begin position="25"/>
        <end position="37"/>
    </location>
</feature>
<protein>
    <recommendedName>
        <fullName evidence="9">Solute carrier family 46 member 3</fullName>
    </recommendedName>
</protein>
<feature type="transmembrane region" description="Helical" evidence="6">
    <location>
        <begin position="202"/>
        <end position="218"/>
    </location>
</feature>
<feature type="transmembrane region" description="Helical" evidence="6">
    <location>
        <begin position="426"/>
        <end position="446"/>
    </location>
</feature>
<dbReference type="Proteomes" id="UP001487740">
    <property type="component" value="Unassembled WGS sequence"/>
</dbReference>
<dbReference type="Pfam" id="PF07690">
    <property type="entry name" value="MFS_1"/>
    <property type="match status" value="1"/>
</dbReference>
<evidence type="ECO:0000313" key="8">
    <source>
        <dbReference type="Proteomes" id="UP001487740"/>
    </source>
</evidence>
<dbReference type="PANTHER" id="PTHR23507">
    <property type="entry name" value="ZGC:174356"/>
    <property type="match status" value="1"/>
</dbReference>
<comment type="caution">
    <text evidence="7">The sequence shown here is derived from an EMBL/GenBank/DDBJ whole genome shotgun (WGS) entry which is preliminary data.</text>
</comment>
<dbReference type="EMBL" id="JARAKH010000027">
    <property type="protein sequence ID" value="KAK8389657.1"/>
    <property type="molecule type" value="Genomic_DNA"/>
</dbReference>
<reference evidence="7 8" key="1">
    <citation type="submission" date="2023-03" db="EMBL/GenBank/DDBJ databases">
        <title>High-quality genome of Scylla paramamosain provides insights in environmental adaptation.</title>
        <authorList>
            <person name="Zhang L."/>
        </authorList>
    </citation>
    <scope>NUCLEOTIDE SEQUENCE [LARGE SCALE GENOMIC DNA]</scope>
    <source>
        <strain evidence="7">LZ_2023a</strain>
        <tissue evidence="7">Muscle</tissue>
    </source>
</reference>
<feature type="transmembrane region" description="Helical" evidence="6">
    <location>
        <begin position="230"/>
        <end position="255"/>
    </location>
</feature>
<keyword evidence="8" id="KW-1185">Reference proteome</keyword>
<comment type="subcellular location">
    <subcellularLocation>
        <location evidence="1">Membrane</location>
        <topology evidence="1">Multi-pass membrane protein</topology>
    </subcellularLocation>
</comment>
<evidence type="ECO:0000256" key="4">
    <source>
        <dbReference type="ARBA" id="ARBA00023136"/>
    </source>
</evidence>
<feature type="transmembrane region" description="Helical" evidence="6">
    <location>
        <begin position="521"/>
        <end position="541"/>
    </location>
</feature>
<keyword evidence="3 6" id="KW-1133">Transmembrane helix</keyword>